<dbReference type="CDD" id="cd04928">
    <property type="entry name" value="ACT_TyrKc"/>
    <property type="match status" value="1"/>
</dbReference>
<evidence type="ECO:0000256" key="5">
    <source>
        <dbReference type="ARBA" id="ARBA00022741"/>
    </source>
</evidence>
<gene>
    <name evidence="12" type="ORF">EZV62_014443</name>
</gene>
<dbReference type="Gene3D" id="1.10.510.10">
    <property type="entry name" value="Transferase(Phosphotransferase) domain 1"/>
    <property type="match status" value="1"/>
</dbReference>
<proteinExistence type="inferred from homology"/>
<evidence type="ECO:0000259" key="11">
    <source>
        <dbReference type="PROSITE" id="PS51671"/>
    </source>
</evidence>
<dbReference type="PANTHER" id="PTHR44329:SF151">
    <property type="entry name" value="SERINE_THREONINE-PROTEIN KINASE STY17"/>
    <property type="match status" value="1"/>
</dbReference>
<dbReference type="FunFam" id="3.30.200.20:FF:000060">
    <property type="entry name" value="Serine/threonine-protein kinase isoform 1"/>
    <property type="match status" value="1"/>
</dbReference>
<keyword evidence="7" id="KW-0067">ATP-binding</keyword>
<dbReference type="OrthoDB" id="4062651at2759"/>
<accession>A0A5C7HS97</accession>
<organism evidence="12 13">
    <name type="scientific">Acer yangbiense</name>
    <dbReference type="NCBI Taxonomy" id="1000413"/>
    <lineage>
        <taxon>Eukaryota</taxon>
        <taxon>Viridiplantae</taxon>
        <taxon>Streptophyta</taxon>
        <taxon>Embryophyta</taxon>
        <taxon>Tracheophyta</taxon>
        <taxon>Spermatophyta</taxon>
        <taxon>Magnoliopsida</taxon>
        <taxon>eudicotyledons</taxon>
        <taxon>Gunneridae</taxon>
        <taxon>Pentapetalae</taxon>
        <taxon>rosids</taxon>
        <taxon>malvids</taxon>
        <taxon>Sapindales</taxon>
        <taxon>Sapindaceae</taxon>
        <taxon>Hippocastanoideae</taxon>
        <taxon>Acereae</taxon>
        <taxon>Acer</taxon>
    </lineage>
</organism>
<keyword evidence="13" id="KW-1185">Reference proteome</keyword>
<keyword evidence="4" id="KW-0808">Transferase</keyword>
<dbReference type="EC" id="2.7.11.1" evidence="2"/>
<evidence type="ECO:0000313" key="13">
    <source>
        <dbReference type="Proteomes" id="UP000323000"/>
    </source>
</evidence>
<name>A0A5C7HS97_9ROSI</name>
<comment type="caution">
    <text evidence="12">The sequence shown here is derived from an EMBL/GenBank/DDBJ whole genome shotgun (WGS) entry which is preliminary data.</text>
</comment>
<dbReference type="SMART" id="SM00220">
    <property type="entry name" value="S_TKc"/>
    <property type="match status" value="1"/>
</dbReference>
<feature type="domain" description="Protein kinase" evidence="10">
    <location>
        <begin position="311"/>
        <end position="636"/>
    </location>
</feature>
<evidence type="ECO:0000256" key="1">
    <source>
        <dbReference type="ARBA" id="ARBA00010507"/>
    </source>
</evidence>
<comment type="catalytic activity">
    <reaction evidence="8">
        <text>L-threonyl-[protein] + ATP = O-phospho-L-threonyl-[protein] + ADP + H(+)</text>
        <dbReference type="Rhea" id="RHEA:46608"/>
        <dbReference type="Rhea" id="RHEA-COMP:11060"/>
        <dbReference type="Rhea" id="RHEA-COMP:11605"/>
        <dbReference type="ChEBI" id="CHEBI:15378"/>
        <dbReference type="ChEBI" id="CHEBI:30013"/>
        <dbReference type="ChEBI" id="CHEBI:30616"/>
        <dbReference type="ChEBI" id="CHEBI:61977"/>
        <dbReference type="ChEBI" id="CHEBI:456216"/>
        <dbReference type="EC" id="2.7.11.1"/>
    </reaction>
</comment>
<evidence type="ECO:0000256" key="9">
    <source>
        <dbReference type="ARBA" id="ARBA00048679"/>
    </source>
</evidence>
<keyword evidence="3" id="KW-0723">Serine/threonine-protein kinase</keyword>
<comment type="catalytic activity">
    <reaction evidence="9">
        <text>L-seryl-[protein] + ATP = O-phospho-L-seryl-[protein] + ADP + H(+)</text>
        <dbReference type="Rhea" id="RHEA:17989"/>
        <dbReference type="Rhea" id="RHEA-COMP:9863"/>
        <dbReference type="Rhea" id="RHEA-COMP:11604"/>
        <dbReference type="ChEBI" id="CHEBI:15378"/>
        <dbReference type="ChEBI" id="CHEBI:29999"/>
        <dbReference type="ChEBI" id="CHEBI:30616"/>
        <dbReference type="ChEBI" id="CHEBI:83421"/>
        <dbReference type="ChEBI" id="CHEBI:456216"/>
        <dbReference type="EC" id="2.7.11.1"/>
    </reaction>
</comment>
<dbReference type="Gene3D" id="3.30.200.20">
    <property type="entry name" value="Phosphorylase Kinase, domain 1"/>
    <property type="match status" value="1"/>
</dbReference>
<dbReference type="InterPro" id="IPR002912">
    <property type="entry name" value="ACT_dom"/>
</dbReference>
<dbReference type="Proteomes" id="UP000323000">
    <property type="component" value="Chromosome 6"/>
</dbReference>
<dbReference type="InterPro" id="IPR001245">
    <property type="entry name" value="Ser-Thr/Tyr_kinase_cat_dom"/>
</dbReference>
<evidence type="ECO:0000259" key="10">
    <source>
        <dbReference type="PROSITE" id="PS50011"/>
    </source>
</evidence>
<evidence type="ECO:0000256" key="3">
    <source>
        <dbReference type="ARBA" id="ARBA00022527"/>
    </source>
</evidence>
<dbReference type="PANTHER" id="PTHR44329">
    <property type="entry name" value="SERINE/THREONINE-PROTEIN KINASE TNNI3K-RELATED"/>
    <property type="match status" value="1"/>
</dbReference>
<dbReference type="InterPro" id="IPR011009">
    <property type="entry name" value="Kinase-like_dom_sf"/>
</dbReference>
<dbReference type="AlphaFoldDB" id="A0A5C7HS97"/>
<dbReference type="GO" id="GO:0004674">
    <property type="term" value="F:protein serine/threonine kinase activity"/>
    <property type="evidence" value="ECO:0007669"/>
    <property type="project" value="UniProtKB-KW"/>
</dbReference>
<keyword evidence="6" id="KW-0418">Kinase</keyword>
<protein>
    <recommendedName>
        <fullName evidence="2">non-specific serine/threonine protein kinase</fullName>
        <ecNumber evidence="2">2.7.11.1</ecNumber>
    </recommendedName>
</protein>
<comment type="similarity">
    <text evidence="1">Belongs to the protein kinase superfamily. TKL Ser/Thr protein kinase family. RAF subfamily.</text>
</comment>
<sequence length="664" mass="75086">MVIEEDLESCGSRAVESLSPAAHPRHQRQKFEVYSEVLRRIQDFNYEEAALPGFDDQLWLHFNRLPARYALDVNVERAEDVLTHKRLLHLAEDPANRPVFEVRVVQLCIVSVVQGHGRNILVYSVTNGHAIDSVHSDTSLQEDAQSSYYLSKQGVHPPPTFGSIPNLEVFALQSNRYHVIDGDSAADLTPTFARPMHEITFSTVDKPKLLAQLTSLLGEIGLNIQEAHAFSTVDGFSLDVFVVEGWPHEETEELKNVLQKEILKSKDQICSKRQPVPAVSMDIKTEIVSFPDCIEIPTDGTDVWEIDTKQLKIENKVASGSYGDLYKGTYCSQEVAIKILKPERVNTDMLKEFSQEVYIMRKIRHKNVVQFIGACTKPPNLCIVTEFMARGSIYDFLHKEKGVFKLPSLLKVAIDVSKGMNYLHQNNIIHRDLKTANLLMDENEVVKVADFGVARVQAHSGVMTAETGTYRWMAPEVAFIVSIIHMTVICNINGELDLPCIHPKCYNSALALFTDLDNYHFLTLLFMMKVIEHNPYDHKADVFSFGIALWELLTGEESVNSVPLIHLFYFMDECQLPYSLLTPLQAAVGVVQKGLRPTIPKCTHPKLVELLERCWRQDPTQRPNFSEVTDSLQQIMKEVVSKREDHHDAKSAGGFFAALKRGHH</sequence>
<dbReference type="PROSITE" id="PS50011">
    <property type="entry name" value="PROTEIN_KINASE_DOM"/>
    <property type="match status" value="1"/>
</dbReference>
<evidence type="ECO:0000256" key="8">
    <source>
        <dbReference type="ARBA" id="ARBA00047899"/>
    </source>
</evidence>
<evidence type="ECO:0000256" key="2">
    <source>
        <dbReference type="ARBA" id="ARBA00012513"/>
    </source>
</evidence>
<dbReference type="InterPro" id="IPR051681">
    <property type="entry name" value="Ser/Thr_Kinases-Pseudokinases"/>
</dbReference>
<dbReference type="InterPro" id="IPR008271">
    <property type="entry name" value="Ser/Thr_kinase_AS"/>
</dbReference>
<keyword evidence="5" id="KW-0547">Nucleotide-binding</keyword>
<dbReference type="PROSITE" id="PS51671">
    <property type="entry name" value="ACT"/>
    <property type="match status" value="1"/>
</dbReference>
<dbReference type="EMBL" id="VAHF01000006">
    <property type="protein sequence ID" value="TXG59870.1"/>
    <property type="molecule type" value="Genomic_DNA"/>
</dbReference>
<evidence type="ECO:0000313" key="12">
    <source>
        <dbReference type="EMBL" id="TXG59870.1"/>
    </source>
</evidence>
<evidence type="ECO:0000256" key="7">
    <source>
        <dbReference type="ARBA" id="ARBA00022840"/>
    </source>
</evidence>
<dbReference type="InterPro" id="IPR000719">
    <property type="entry name" value="Prot_kinase_dom"/>
</dbReference>
<feature type="domain" description="ACT" evidence="11">
    <location>
        <begin position="198"/>
        <end position="277"/>
    </location>
</feature>
<dbReference type="GO" id="GO:0005524">
    <property type="term" value="F:ATP binding"/>
    <property type="evidence" value="ECO:0007669"/>
    <property type="project" value="UniProtKB-KW"/>
</dbReference>
<reference evidence="13" key="1">
    <citation type="journal article" date="2019" name="Gigascience">
        <title>De novo genome assembly of the endangered Acer yangbiense, a plant species with extremely small populations endemic to Yunnan Province, China.</title>
        <authorList>
            <person name="Yang J."/>
            <person name="Wariss H.M."/>
            <person name="Tao L."/>
            <person name="Zhang R."/>
            <person name="Yun Q."/>
            <person name="Hollingsworth P."/>
            <person name="Dao Z."/>
            <person name="Luo G."/>
            <person name="Guo H."/>
            <person name="Ma Y."/>
            <person name="Sun W."/>
        </authorList>
    </citation>
    <scope>NUCLEOTIDE SEQUENCE [LARGE SCALE GENOMIC DNA]</scope>
    <source>
        <strain evidence="13">cv. Malutang</strain>
    </source>
</reference>
<dbReference type="SUPFAM" id="SSF56112">
    <property type="entry name" value="Protein kinase-like (PK-like)"/>
    <property type="match status" value="1"/>
</dbReference>
<dbReference type="Pfam" id="PF07714">
    <property type="entry name" value="PK_Tyr_Ser-Thr"/>
    <property type="match status" value="2"/>
</dbReference>
<dbReference type="InterPro" id="IPR045865">
    <property type="entry name" value="ACT-like_dom_sf"/>
</dbReference>
<dbReference type="PROSITE" id="PS00108">
    <property type="entry name" value="PROTEIN_KINASE_ST"/>
    <property type="match status" value="1"/>
</dbReference>
<evidence type="ECO:0000256" key="6">
    <source>
        <dbReference type="ARBA" id="ARBA00022777"/>
    </source>
</evidence>
<dbReference type="CDD" id="cd13999">
    <property type="entry name" value="STKc_MAP3K-like"/>
    <property type="match status" value="1"/>
</dbReference>
<dbReference type="SUPFAM" id="SSF55021">
    <property type="entry name" value="ACT-like"/>
    <property type="match status" value="1"/>
</dbReference>
<evidence type="ECO:0000256" key="4">
    <source>
        <dbReference type="ARBA" id="ARBA00022679"/>
    </source>
</evidence>